<keyword evidence="4" id="KW-0597">Phosphoprotein</keyword>
<dbReference type="SUPFAM" id="SSF46689">
    <property type="entry name" value="Homeodomain-like"/>
    <property type="match status" value="2"/>
</dbReference>
<dbReference type="SMART" id="SM00448">
    <property type="entry name" value="REC"/>
    <property type="match status" value="1"/>
</dbReference>
<evidence type="ECO:0000256" key="2">
    <source>
        <dbReference type="ARBA" id="ARBA00023125"/>
    </source>
</evidence>
<organism evidence="8 9">
    <name type="scientific">Cohnella candidum</name>
    <dbReference type="NCBI Taxonomy" id="2674991"/>
    <lineage>
        <taxon>Bacteria</taxon>
        <taxon>Bacillati</taxon>
        <taxon>Bacillota</taxon>
        <taxon>Bacilli</taxon>
        <taxon>Bacillales</taxon>
        <taxon>Paenibacillaceae</taxon>
        <taxon>Cohnella</taxon>
    </lineage>
</organism>
<evidence type="ECO:0000259" key="6">
    <source>
        <dbReference type="PROSITE" id="PS01124"/>
    </source>
</evidence>
<dbReference type="KEGG" id="coh:EAV92_07065"/>
<keyword evidence="9" id="KW-1185">Reference proteome</keyword>
<dbReference type="Pfam" id="PF00072">
    <property type="entry name" value="Response_reg"/>
    <property type="match status" value="1"/>
</dbReference>
<dbReference type="Gene3D" id="1.10.10.60">
    <property type="entry name" value="Homeodomain-like"/>
    <property type="match status" value="2"/>
</dbReference>
<evidence type="ECO:0000259" key="7">
    <source>
        <dbReference type="PROSITE" id="PS50110"/>
    </source>
</evidence>
<dbReference type="RefSeq" id="WP_123040411.1">
    <property type="nucleotide sequence ID" value="NZ_CP033433.1"/>
</dbReference>
<keyword evidence="1" id="KW-0805">Transcription regulation</keyword>
<dbReference type="GO" id="GO:0043565">
    <property type="term" value="F:sequence-specific DNA binding"/>
    <property type="evidence" value="ECO:0007669"/>
    <property type="project" value="InterPro"/>
</dbReference>
<accession>A0A3G3JWW9</accession>
<feature type="domain" description="HTH araC/xylS-type" evidence="6">
    <location>
        <begin position="366"/>
        <end position="464"/>
    </location>
</feature>
<dbReference type="Proteomes" id="UP000269097">
    <property type="component" value="Chromosome"/>
</dbReference>
<dbReference type="PANTHER" id="PTHR43280:SF2">
    <property type="entry name" value="HTH-TYPE TRANSCRIPTIONAL REGULATOR EXSA"/>
    <property type="match status" value="1"/>
</dbReference>
<sequence length="468" mass="52640">MNKVLVVDDEKLVRQGIITTFPWEKHGFQVTCDAGSGEKALELLEREEIDLLVTDLAMNGMSGLELIKRVKESRRDLPVVILTCHDNFRYIQEAMRLGVLDYIVKTEIEDEIVDETLTRIAGKLAEERSPYEPAKSGADSKRQTSDGLLLCGPSRSSRPAELLWKDEWEGWVGRMTEIDAATWLLRVTPAEADRLTAKFAAMPETGGWLCIHVTGIGEANEAEAAAKLKQYRKRVLFYASGGRLQTRGWSDVAAVTNPSDEVAVSAAALRADWLSADWVYDDSDFERLLATTAGSGMEAEELRNMLYPVALEWERLLDNGTLNEFHGLAGSGLFWKEWESGLRSFRQSIRQTVGRNATRQTSEAVFRAIELMREAIDSESGEAEIARAVGMSRGHFSKSFKKVTGKSYGEYLRLIKLERAKEMILRTDEPITRVAELCGFSDYRHFSRVFRDYTGKLPTEYRKAGALD</sequence>
<name>A0A3G3JWW9_9BACL</name>
<evidence type="ECO:0000313" key="9">
    <source>
        <dbReference type="Proteomes" id="UP000269097"/>
    </source>
</evidence>
<proteinExistence type="predicted"/>
<dbReference type="PANTHER" id="PTHR43280">
    <property type="entry name" value="ARAC-FAMILY TRANSCRIPTIONAL REGULATOR"/>
    <property type="match status" value="1"/>
</dbReference>
<evidence type="ECO:0000256" key="1">
    <source>
        <dbReference type="ARBA" id="ARBA00023015"/>
    </source>
</evidence>
<dbReference type="InterPro" id="IPR020449">
    <property type="entry name" value="Tscrpt_reg_AraC-type_HTH"/>
</dbReference>
<protein>
    <submittedName>
        <fullName evidence="8">Response regulator</fullName>
    </submittedName>
</protein>
<keyword evidence="3" id="KW-0804">Transcription</keyword>
<feature type="region of interest" description="Disordered" evidence="5">
    <location>
        <begin position="128"/>
        <end position="153"/>
    </location>
</feature>
<feature type="domain" description="Response regulatory" evidence="7">
    <location>
        <begin position="3"/>
        <end position="120"/>
    </location>
</feature>
<dbReference type="PROSITE" id="PS50110">
    <property type="entry name" value="RESPONSE_REGULATORY"/>
    <property type="match status" value="1"/>
</dbReference>
<dbReference type="InterPro" id="IPR001789">
    <property type="entry name" value="Sig_transdc_resp-reg_receiver"/>
</dbReference>
<feature type="modified residue" description="4-aspartylphosphate" evidence="4">
    <location>
        <position position="55"/>
    </location>
</feature>
<dbReference type="InterPro" id="IPR011006">
    <property type="entry name" value="CheY-like_superfamily"/>
</dbReference>
<dbReference type="GO" id="GO:0000160">
    <property type="term" value="P:phosphorelay signal transduction system"/>
    <property type="evidence" value="ECO:0007669"/>
    <property type="project" value="InterPro"/>
</dbReference>
<dbReference type="PRINTS" id="PR00032">
    <property type="entry name" value="HTHARAC"/>
</dbReference>
<evidence type="ECO:0000256" key="4">
    <source>
        <dbReference type="PROSITE-ProRule" id="PRU00169"/>
    </source>
</evidence>
<dbReference type="Gene3D" id="3.40.50.2300">
    <property type="match status" value="1"/>
</dbReference>
<dbReference type="SMART" id="SM00342">
    <property type="entry name" value="HTH_ARAC"/>
    <property type="match status" value="1"/>
</dbReference>
<dbReference type="EMBL" id="CP033433">
    <property type="protein sequence ID" value="AYQ72351.1"/>
    <property type="molecule type" value="Genomic_DNA"/>
</dbReference>
<dbReference type="AlphaFoldDB" id="A0A3G3JWW9"/>
<dbReference type="InterPro" id="IPR009057">
    <property type="entry name" value="Homeodomain-like_sf"/>
</dbReference>
<gene>
    <name evidence="8" type="ORF">EAV92_07065</name>
</gene>
<dbReference type="Pfam" id="PF12833">
    <property type="entry name" value="HTH_18"/>
    <property type="match status" value="1"/>
</dbReference>
<dbReference type="GO" id="GO:0003700">
    <property type="term" value="F:DNA-binding transcription factor activity"/>
    <property type="evidence" value="ECO:0007669"/>
    <property type="project" value="InterPro"/>
</dbReference>
<dbReference type="PROSITE" id="PS00041">
    <property type="entry name" value="HTH_ARAC_FAMILY_1"/>
    <property type="match status" value="1"/>
</dbReference>
<dbReference type="InterPro" id="IPR018062">
    <property type="entry name" value="HTH_AraC-typ_CS"/>
</dbReference>
<reference evidence="8 9" key="1">
    <citation type="submission" date="2018-10" db="EMBL/GenBank/DDBJ databases">
        <title>Genome Sequence of Cohnella sp.</title>
        <authorList>
            <person name="Srinivasan S."/>
            <person name="Kim M.K."/>
        </authorList>
    </citation>
    <scope>NUCLEOTIDE SEQUENCE [LARGE SCALE GENOMIC DNA]</scope>
    <source>
        <strain evidence="8 9">18JY8-7</strain>
    </source>
</reference>
<dbReference type="PROSITE" id="PS01124">
    <property type="entry name" value="HTH_ARAC_FAMILY_2"/>
    <property type="match status" value="1"/>
</dbReference>
<keyword evidence="2" id="KW-0238">DNA-binding</keyword>
<dbReference type="InterPro" id="IPR018060">
    <property type="entry name" value="HTH_AraC"/>
</dbReference>
<evidence type="ECO:0000313" key="8">
    <source>
        <dbReference type="EMBL" id="AYQ72351.1"/>
    </source>
</evidence>
<dbReference type="SUPFAM" id="SSF52172">
    <property type="entry name" value="CheY-like"/>
    <property type="match status" value="1"/>
</dbReference>
<evidence type="ECO:0000256" key="5">
    <source>
        <dbReference type="SAM" id="MobiDB-lite"/>
    </source>
</evidence>
<evidence type="ECO:0000256" key="3">
    <source>
        <dbReference type="ARBA" id="ARBA00023163"/>
    </source>
</evidence>
<dbReference type="CDD" id="cd17536">
    <property type="entry name" value="REC_YesN-like"/>
    <property type="match status" value="1"/>
</dbReference>